<dbReference type="Pfam" id="PF11316">
    <property type="entry name" value="Rhamno_transf"/>
    <property type="match status" value="1"/>
</dbReference>
<keyword evidence="2" id="KW-1185">Reference proteome</keyword>
<dbReference type="EMBL" id="QOKZ01000001">
    <property type="protein sequence ID" value="RMC37894.1"/>
    <property type="molecule type" value="Genomic_DNA"/>
</dbReference>
<evidence type="ECO:0000313" key="1">
    <source>
        <dbReference type="EMBL" id="RMC37894.1"/>
    </source>
</evidence>
<reference evidence="1 2" key="1">
    <citation type="submission" date="2018-07" db="EMBL/GenBank/DDBJ databases">
        <authorList>
            <person name="Zhang Y."/>
            <person name="Wang L."/>
            <person name="Ma S."/>
        </authorList>
    </citation>
    <scope>NUCLEOTIDE SEQUENCE [LARGE SCALE GENOMIC DNA]</scope>
    <source>
        <strain evidence="1 2">4-2</strain>
    </source>
</reference>
<dbReference type="AlphaFoldDB" id="A0A3M0MNI9"/>
<evidence type="ECO:0000313" key="2">
    <source>
        <dbReference type="Proteomes" id="UP000273516"/>
    </source>
</evidence>
<dbReference type="OrthoDB" id="7874906at2"/>
<proteinExistence type="predicted"/>
<organism evidence="1 2">
    <name type="scientific">Paracoccus alkanivorans</name>
    <dbReference type="NCBI Taxonomy" id="2116655"/>
    <lineage>
        <taxon>Bacteria</taxon>
        <taxon>Pseudomonadati</taxon>
        <taxon>Pseudomonadota</taxon>
        <taxon>Alphaproteobacteria</taxon>
        <taxon>Rhodobacterales</taxon>
        <taxon>Paracoccaceae</taxon>
        <taxon>Paracoccus</taxon>
    </lineage>
</organism>
<dbReference type="InterPro" id="IPR021466">
    <property type="entry name" value="Put_rhamnosyl_transferase"/>
</dbReference>
<gene>
    <name evidence="1" type="ORF">C9E81_03970</name>
</gene>
<accession>A0A3M0MNI9</accession>
<dbReference type="Proteomes" id="UP000273516">
    <property type="component" value="Unassembled WGS sequence"/>
</dbReference>
<protein>
    <recommendedName>
        <fullName evidence="3">Rhamnosyl transferase</fullName>
    </recommendedName>
</protein>
<comment type="caution">
    <text evidence="1">The sequence shown here is derived from an EMBL/GenBank/DDBJ whole genome shotgun (WGS) entry which is preliminary data.</text>
</comment>
<name>A0A3M0MNI9_9RHOB</name>
<dbReference type="RefSeq" id="WP_122110978.1">
    <property type="nucleotide sequence ID" value="NZ_QOKZ01000001.1"/>
</dbReference>
<sequence length="273" mass="31766">MRRNIVGICRFSFLGHGDWKAFNGVGKDSGEEIIQSLREKLFDEQRLEHRFETFEAITLPGLDAQTDKNFAFIALTSDELPEKYWSRLKSLSERYPFLEIVRLPVMSSGRAVEQAYKKLGVKHRSVVQFRLDDDDTVGCHYISRLRQAWSMMNLDLERRPFAITFPNVMVCGPVVTKEGISESRFMRRFLPHNAAGQAIGHRRKNIMQWSHTGVGRKLMSFSDPSIWVLQSYFSYNDTGALTPWRMKKQRIEEIPRKKLEQIVKTNFPFLSIV</sequence>
<evidence type="ECO:0008006" key="3">
    <source>
        <dbReference type="Google" id="ProtNLM"/>
    </source>
</evidence>